<accession>A0ABP2BF83</accession>
<proteinExistence type="predicted"/>
<keyword evidence="2" id="KW-1185">Reference proteome</keyword>
<protein>
    <recommendedName>
        <fullName evidence="3">Hydrolase</fullName>
    </recommendedName>
</protein>
<dbReference type="Proteomes" id="UP000191812">
    <property type="component" value="Unassembled WGS sequence"/>
</dbReference>
<evidence type="ECO:0008006" key="3">
    <source>
        <dbReference type="Google" id="ProtNLM"/>
    </source>
</evidence>
<dbReference type="Gene3D" id="3.40.50.850">
    <property type="entry name" value="Isochorismatase-like"/>
    <property type="match status" value="1"/>
</dbReference>
<dbReference type="SUPFAM" id="SSF52499">
    <property type="entry name" value="Isochorismatase-like hydrolases"/>
    <property type="match status" value="1"/>
</dbReference>
<evidence type="ECO:0000313" key="2">
    <source>
        <dbReference type="Proteomes" id="UP000191812"/>
    </source>
</evidence>
<dbReference type="InterPro" id="IPR036380">
    <property type="entry name" value="Isochorismatase-like_sf"/>
</dbReference>
<evidence type="ECO:0000313" key="1">
    <source>
        <dbReference type="EMBL" id="CUX12582.1"/>
    </source>
</evidence>
<reference evidence="1 2" key="1">
    <citation type="submission" date="2016-01" db="EMBL/GenBank/DDBJ databases">
        <authorList>
            <person name="Regsiter A."/>
            <person name="william w."/>
        </authorList>
    </citation>
    <scope>NUCLEOTIDE SEQUENCE [LARGE SCALE GENOMIC DNA]</scope>
    <source>
        <strain evidence="1 2">CFBP 6927</strain>
    </source>
</reference>
<dbReference type="EMBL" id="FBWH01000009">
    <property type="protein sequence ID" value="CUX12582.1"/>
    <property type="molecule type" value="Genomic_DNA"/>
</dbReference>
<dbReference type="RefSeq" id="WP_080834240.1">
    <property type="nucleotide sequence ID" value="NZ_LT009756.1"/>
</dbReference>
<comment type="caution">
    <text evidence="1">The sequence shown here is derived from an EMBL/GenBank/DDBJ whole genome shotgun (WGS) entry which is preliminary data.</text>
</comment>
<sequence length="159" mass="17280">MKQALYIVDVQPSFNPPASLVADITALAATMPSVASVERHDESVTPFERQLGWKPGRDDCSLVQADRIFIKHGYAPPREAVDHLLSLKVERVLVCGIQADTCVLAAGFAFFDAGLHPTLLPWLTVGSSLDRSGELGARLWKHHFGAVLSGSHELKPDVL</sequence>
<organism evidence="1 2">
    <name type="scientific">Agrobacterium genomosp. 13 str. CFBP 6927</name>
    <dbReference type="NCBI Taxonomy" id="1183428"/>
    <lineage>
        <taxon>Bacteria</taxon>
        <taxon>Pseudomonadati</taxon>
        <taxon>Pseudomonadota</taxon>
        <taxon>Alphaproteobacteria</taxon>
        <taxon>Hyphomicrobiales</taxon>
        <taxon>Rhizobiaceae</taxon>
        <taxon>Rhizobium/Agrobacterium group</taxon>
        <taxon>Agrobacterium</taxon>
        <taxon>Agrobacterium tumefaciens complex</taxon>
    </lineage>
</organism>
<name>A0ABP2BF83_9HYPH</name>
<gene>
    <name evidence="1" type="ORF">AGR13a_Cc170134</name>
</gene>